<protein>
    <recommendedName>
        <fullName evidence="4">Alpha/beta hydrolase family protein</fullName>
    </recommendedName>
</protein>
<accession>A0A1G4XGK7</accession>
<feature type="compositionally biased region" description="Basic residues" evidence="1">
    <location>
        <begin position="1"/>
        <end position="13"/>
    </location>
</feature>
<evidence type="ECO:0000313" key="3">
    <source>
        <dbReference type="Proteomes" id="UP000198981"/>
    </source>
</evidence>
<evidence type="ECO:0008006" key="4">
    <source>
        <dbReference type="Google" id="ProtNLM"/>
    </source>
</evidence>
<dbReference type="Gene3D" id="3.40.50.1820">
    <property type="entry name" value="alpha/beta hydrolase"/>
    <property type="match status" value="1"/>
</dbReference>
<name>A0A1G4XGK7_9ACTN</name>
<reference evidence="3" key="1">
    <citation type="submission" date="2016-10" db="EMBL/GenBank/DDBJ databases">
        <authorList>
            <person name="Varghese N."/>
            <person name="Submissions S."/>
        </authorList>
    </citation>
    <scope>NUCLEOTIDE SEQUENCE [LARGE SCALE GENOMIC DNA]</scope>
    <source>
        <strain evidence="3">DSM 45722</strain>
    </source>
</reference>
<evidence type="ECO:0000313" key="2">
    <source>
        <dbReference type="EMBL" id="SCX40340.1"/>
    </source>
</evidence>
<sequence length="481" mass="49767">MHPRPRSSRRASARRTSAPRTSARRGAVVAGALALLVGGAVAPATAAPAPFPGGTPCQQDAPSRPTCLAGTLEDGTPFEFVVPADWDGTVVVALDFVGPGPTEALTQRLLAEGVARGGTTRAVTGWDIAAAIDNQAEALARFEDAYGPARTAVASGASMGGFVSAGVAQEHPDAFDGAVPMCGGLGGSVAQWDQKLDTVFVLEELVAPGLPVLQVDDVPTAQQAWISALTAAQQTPEGRARIALAAAIGQLPAWGVQPDGTQPPPPSRHDDAGLQQGAFLALAGGPLPYIGQAMSSRRALTAVAGGNPSTNVGVDYARQLQTADPQARQLVRDLYRQAGLDLDADLGALAAAPRIAADPAARERFAAGIVFDGQLEVPVLTLSPTGDQISTVAQQQYYESLVRRAGSASLLRQTYTETVGHCTFSPAEQQAAIDTLVQRVETGHWPATSAPAMNQRAAALGAEPAPRFVPFTPPRFNRPLD</sequence>
<dbReference type="InterPro" id="IPR029058">
    <property type="entry name" value="AB_hydrolase_fold"/>
</dbReference>
<dbReference type="EMBL" id="FMUH01000001">
    <property type="protein sequence ID" value="SCX40340.1"/>
    <property type="molecule type" value="Genomic_DNA"/>
</dbReference>
<keyword evidence="3" id="KW-1185">Reference proteome</keyword>
<proteinExistence type="predicted"/>
<evidence type="ECO:0000256" key="1">
    <source>
        <dbReference type="SAM" id="MobiDB-lite"/>
    </source>
</evidence>
<feature type="compositionally biased region" description="Low complexity" evidence="1">
    <location>
        <begin position="14"/>
        <end position="25"/>
    </location>
</feature>
<dbReference type="Proteomes" id="UP000198981">
    <property type="component" value="Unassembled WGS sequence"/>
</dbReference>
<dbReference type="SUPFAM" id="SSF53474">
    <property type="entry name" value="alpha/beta-Hydrolases"/>
    <property type="match status" value="1"/>
</dbReference>
<dbReference type="AlphaFoldDB" id="A0A1G4XGK7"/>
<organism evidence="2 3">
    <name type="scientific">Klenkia marina</name>
    <dbReference type="NCBI Taxonomy" id="1960309"/>
    <lineage>
        <taxon>Bacteria</taxon>
        <taxon>Bacillati</taxon>
        <taxon>Actinomycetota</taxon>
        <taxon>Actinomycetes</taxon>
        <taxon>Geodermatophilales</taxon>
        <taxon>Geodermatophilaceae</taxon>
        <taxon>Klenkia</taxon>
    </lineage>
</organism>
<gene>
    <name evidence="2" type="ORF">SAMN03159343_0943</name>
</gene>
<dbReference type="RefSeq" id="WP_207798283.1">
    <property type="nucleotide sequence ID" value="NZ_FMUH01000001.1"/>
</dbReference>
<feature type="region of interest" description="Disordered" evidence="1">
    <location>
        <begin position="1"/>
        <end position="25"/>
    </location>
</feature>
<dbReference type="STRING" id="1960309.SAMN03159343_0943"/>